<dbReference type="Proteomes" id="UP000234275">
    <property type="component" value="Unassembled WGS sequence"/>
</dbReference>
<evidence type="ECO:0000313" key="1">
    <source>
        <dbReference type="EMBL" id="PLB45045.1"/>
    </source>
</evidence>
<comment type="caution">
    <text evidence="1">The sequence shown here is derived from an EMBL/GenBank/DDBJ whole genome shotgun (WGS) entry which is preliminary data.</text>
</comment>
<proteinExistence type="predicted"/>
<gene>
    <name evidence="1" type="ORF">P170DRAFT_513119</name>
</gene>
<dbReference type="OrthoDB" id="4486482at2759"/>
<reference evidence="1 2" key="1">
    <citation type="submission" date="2016-12" db="EMBL/GenBank/DDBJ databases">
        <title>The genomes of Aspergillus section Nigri reveals drivers in fungal speciation.</title>
        <authorList>
            <consortium name="DOE Joint Genome Institute"/>
            <person name="Vesth T.C."/>
            <person name="Nybo J."/>
            <person name="Theobald S."/>
            <person name="Brandl J."/>
            <person name="Frisvad J.C."/>
            <person name="Nielsen K.F."/>
            <person name="Lyhne E.K."/>
            <person name="Kogle M.E."/>
            <person name="Kuo A."/>
            <person name="Riley R."/>
            <person name="Clum A."/>
            <person name="Nolan M."/>
            <person name="Lipzen A."/>
            <person name="Salamov A."/>
            <person name="Henrissat B."/>
            <person name="Wiebenga A."/>
            <person name="De Vries R.P."/>
            <person name="Grigoriev I.V."/>
            <person name="Mortensen U.H."/>
            <person name="Andersen M.R."/>
            <person name="Baker S.E."/>
        </authorList>
    </citation>
    <scope>NUCLEOTIDE SEQUENCE [LARGE SCALE GENOMIC DNA]</scope>
    <source>
        <strain evidence="1 2">IBT 23096</strain>
    </source>
</reference>
<name>A0A2I2FWQ0_9EURO</name>
<dbReference type="EMBL" id="MSFO01000008">
    <property type="protein sequence ID" value="PLB45045.1"/>
    <property type="molecule type" value="Genomic_DNA"/>
</dbReference>
<dbReference type="VEuPathDB" id="FungiDB:P170DRAFT_513119"/>
<organism evidence="1 2">
    <name type="scientific">Aspergillus steynii IBT 23096</name>
    <dbReference type="NCBI Taxonomy" id="1392250"/>
    <lineage>
        <taxon>Eukaryota</taxon>
        <taxon>Fungi</taxon>
        <taxon>Dikarya</taxon>
        <taxon>Ascomycota</taxon>
        <taxon>Pezizomycotina</taxon>
        <taxon>Eurotiomycetes</taxon>
        <taxon>Eurotiomycetidae</taxon>
        <taxon>Eurotiales</taxon>
        <taxon>Aspergillaceae</taxon>
        <taxon>Aspergillus</taxon>
        <taxon>Aspergillus subgen. Circumdati</taxon>
    </lineage>
</organism>
<dbReference type="GeneID" id="36562772"/>
<dbReference type="AlphaFoldDB" id="A0A2I2FWQ0"/>
<accession>A0A2I2FWQ0</accession>
<dbReference type="RefSeq" id="XP_024700347.1">
    <property type="nucleotide sequence ID" value="XM_024855066.1"/>
</dbReference>
<sequence>MSVTVYSEIVDFDTLIPKVEPIERENKDVERLIPWIFKDQPIAKHTCIRGWPREEYEFREFFHRIIGFYYDLDEQSISATLDFLRPHETGMMLKNLMETICYNLEDTFDSCPELDFPVLGSKQKYFIGGERYSAKAEGTITIRSQGHIVPVVSYVASSGGLLAENLSIMLGQLARNIALDPQDQEVFVIGLYFQGTFQGLFRGRDLQGEIYKGL</sequence>
<protein>
    <submittedName>
        <fullName evidence="1">Uncharacterized protein</fullName>
    </submittedName>
</protein>
<keyword evidence="2" id="KW-1185">Reference proteome</keyword>
<evidence type="ECO:0000313" key="2">
    <source>
        <dbReference type="Proteomes" id="UP000234275"/>
    </source>
</evidence>